<accession>A0A3D9ZCY1</accession>
<dbReference type="InterPro" id="IPR025565">
    <property type="entry name" value="DUF4328"/>
</dbReference>
<keyword evidence="5" id="KW-1185">Reference proteome</keyword>
<dbReference type="Proteomes" id="UP000256913">
    <property type="component" value="Unassembled WGS sequence"/>
</dbReference>
<name>A0A3D9ZCY1_9ACTN</name>
<gene>
    <name evidence="4" type="ORF">DFJ67_1067</name>
</gene>
<reference evidence="4 5" key="1">
    <citation type="submission" date="2018-08" db="EMBL/GenBank/DDBJ databases">
        <title>Sequencing the genomes of 1000 actinobacteria strains.</title>
        <authorList>
            <person name="Klenk H.-P."/>
        </authorList>
    </citation>
    <scope>NUCLEOTIDE SEQUENCE [LARGE SCALE GENOMIC DNA]</scope>
    <source>
        <strain evidence="4 5">DSM 44099</strain>
    </source>
</reference>
<organism evidence="4 5">
    <name type="scientific">Asanoa ferruginea</name>
    <dbReference type="NCBI Taxonomy" id="53367"/>
    <lineage>
        <taxon>Bacteria</taxon>
        <taxon>Bacillati</taxon>
        <taxon>Actinomycetota</taxon>
        <taxon>Actinomycetes</taxon>
        <taxon>Micromonosporales</taxon>
        <taxon>Micromonosporaceae</taxon>
        <taxon>Asanoa</taxon>
    </lineage>
</organism>
<evidence type="ECO:0000313" key="4">
    <source>
        <dbReference type="EMBL" id="REF95117.1"/>
    </source>
</evidence>
<keyword evidence="2" id="KW-0472">Membrane</keyword>
<evidence type="ECO:0000256" key="1">
    <source>
        <dbReference type="SAM" id="MobiDB-lite"/>
    </source>
</evidence>
<feature type="domain" description="DUF4328" evidence="3">
    <location>
        <begin position="61"/>
        <end position="202"/>
    </location>
</feature>
<sequence length="244" mass="25775">MSQAVYEGHKTYRVRGVGIAAVAMVALAALAYVAFAALVWAIRASVAAAAGLNDLDDAIALEDLTPAFSFVVAGVQIGALVLTIIWLWRARKNLDAFPDTQPVLSPGWAIGGWFLPFANAVIPGRLMANVARQSSRERWVSALAVVWWIALLAANLADQLAGVLVDNQSVATDLDSLVDHYQSVAVTQTVSAVAAVLAATAFALVVPRVSAAQEERMHRGWYEAQNRALGTPPPPVDPSPVIGG</sequence>
<dbReference type="AlphaFoldDB" id="A0A3D9ZCY1"/>
<feature type="transmembrane region" description="Helical" evidence="2">
    <location>
        <begin position="108"/>
        <end position="128"/>
    </location>
</feature>
<keyword evidence="2" id="KW-0812">Transmembrane</keyword>
<keyword evidence="2" id="KW-1133">Transmembrane helix</keyword>
<evidence type="ECO:0000313" key="5">
    <source>
        <dbReference type="Proteomes" id="UP000256913"/>
    </source>
</evidence>
<evidence type="ECO:0000256" key="2">
    <source>
        <dbReference type="SAM" id="Phobius"/>
    </source>
</evidence>
<dbReference type="RefSeq" id="WP_116066855.1">
    <property type="nucleotide sequence ID" value="NZ_BONB01000089.1"/>
</dbReference>
<feature type="transmembrane region" description="Helical" evidence="2">
    <location>
        <begin position="12"/>
        <end position="32"/>
    </location>
</feature>
<dbReference type="EMBL" id="QUMQ01000001">
    <property type="protein sequence ID" value="REF95117.1"/>
    <property type="molecule type" value="Genomic_DNA"/>
</dbReference>
<dbReference type="OrthoDB" id="4174975at2"/>
<feature type="region of interest" description="Disordered" evidence="1">
    <location>
        <begin position="224"/>
        <end position="244"/>
    </location>
</feature>
<feature type="transmembrane region" description="Helical" evidence="2">
    <location>
        <begin position="140"/>
        <end position="165"/>
    </location>
</feature>
<protein>
    <submittedName>
        <fullName evidence="4">Uncharacterized protein DUF4328</fullName>
    </submittedName>
</protein>
<feature type="transmembrane region" description="Helical" evidence="2">
    <location>
        <begin position="185"/>
        <end position="206"/>
    </location>
</feature>
<dbReference type="Pfam" id="PF14219">
    <property type="entry name" value="DUF4328"/>
    <property type="match status" value="1"/>
</dbReference>
<feature type="transmembrane region" description="Helical" evidence="2">
    <location>
        <begin position="67"/>
        <end position="88"/>
    </location>
</feature>
<evidence type="ECO:0000259" key="3">
    <source>
        <dbReference type="Pfam" id="PF14219"/>
    </source>
</evidence>
<proteinExistence type="predicted"/>
<comment type="caution">
    <text evidence="4">The sequence shown here is derived from an EMBL/GenBank/DDBJ whole genome shotgun (WGS) entry which is preliminary data.</text>
</comment>